<feature type="transmembrane region" description="Helical" evidence="7">
    <location>
        <begin position="88"/>
        <end position="107"/>
    </location>
</feature>
<evidence type="ECO:0000256" key="5">
    <source>
        <dbReference type="ARBA" id="ARBA00022989"/>
    </source>
</evidence>
<keyword evidence="2" id="KW-0813">Transport</keyword>
<keyword evidence="3" id="KW-1003">Cell membrane</keyword>
<feature type="transmembrane region" description="Helical" evidence="7">
    <location>
        <begin position="237"/>
        <end position="257"/>
    </location>
</feature>
<evidence type="ECO:0000313" key="10">
    <source>
        <dbReference type="Proteomes" id="UP000245657"/>
    </source>
</evidence>
<feature type="domain" description="Major facilitator superfamily (MFS) profile" evidence="8">
    <location>
        <begin position="22"/>
        <end position="476"/>
    </location>
</feature>
<evidence type="ECO:0000256" key="7">
    <source>
        <dbReference type="SAM" id="Phobius"/>
    </source>
</evidence>
<dbReference type="InterPro" id="IPR036259">
    <property type="entry name" value="MFS_trans_sf"/>
</dbReference>
<evidence type="ECO:0000256" key="2">
    <source>
        <dbReference type="ARBA" id="ARBA00022448"/>
    </source>
</evidence>
<feature type="transmembrane region" description="Helical" evidence="7">
    <location>
        <begin position="113"/>
        <end position="135"/>
    </location>
</feature>
<evidence type="ECO:0000256" key="1">
    <source>
        <dbReference type="ARBA" id="ARBA00004651"/>
    </source>
</evidence>
<feature type="transmembrane region" description="Helical" evidence="7">
    <location>
        <begin position="208"/>
        <end position="231"/>
    </location>
</feature>
<dbReference type="PROSITE" id="PS50850">
    <property type="entry name" value="MFS"/>
    <property type="match status" value="1"/>
</dbReference>
<organism evidence="9 10">
    <name type="scientific">Methanospirillum lacunae</name>
    <dbReference type="NCBI Taxonomy" id="668570"/>
    <lineage>
        <taxon>Archaea</taxon>
        <taxon>Methanobacteriati</taxon>
        <taxon>Methanobacteriota</taxon>
        <taxon>Stenosarchaea group</taxon>
        <taxon>Methanomicrobia</taxon>
        <taxon>Methanomicrobiales</taxon>
        <taxon>Methanospirillaceae</taxon>
        <taxon>Methanospirillum</taxon>
    </lineage>
</organism>
<sequence>MIQLSLKRHINSCSQSRQRHFILMILIVGVFMANLDAVMVNVALPTITEFFKTDLALSQWTITGYILMMTSLLIIFAKVSEFTGITRLYILGWGLFTFSSLACGFTGTIEGLIFFRIIQGIGASMVYCGMGPLIIHASEPNQRGQAMGYITAAVAGATFIGPGLGGFITDFLGWQFIFLINVPIGIFLILCCLKYLNIPEKRSESIELDVLGSALLILTLVSCLLACSEFAQNLSLTLYITIYCLVCVISLVAFVFFESRSQNPLVDLKIFKNQTFRISIICLLFFFLVINSTNIVSPFYFESVMGYSPAASGTSLMLVPFMMIVVSPIIGRLYDHYRLDYSTYGLIFVAVSCVIQAIGSLSVNRVLIFISLCLRGIGCGLFQGPNNTDILHSLDPEKSAMSSSVASASRTLGIALGVSFASTFMSLAPGWNGQSGPVLIQGAELMQYNCGITLFAASIVCIIVIFVSRFGRVKIRNNN</sequence>
<dbReference type="SUPFAM" id="SSF103473">
    <property type="entry name" value="MFS general substrate transporter"/>
    <property type="match status" value="1"/>
</dbReference>
<keyword evidence="5 7" id="KW-1133">Transmembrane helix</keyword>
<dbReference type="OrthoDB" id="117970at2157"/>
<dbReference type="Gene3D" id="1.20.1250.20">
    <property type="entry name" value="MFS general substrate transporter like domains"/>
    <property type="match status" value="1"/>
</dbReference>
<dbReference type="InterPro" id="IPR004638">
    <property type="entry name" value="EmrB-like"/>
</dbReference>
<dbReference type="Pfam" id="PF07690">
    <property type="entry name" value="MFS_1"/>
    <property type="match status" value="1"/>
</dbReference>
<dbReference type="GO" id="GO:0022857">
    <property type="term" value="F:transmembrane transporter activity"/>
    <property type="evidence" value="ECO:0007669"/>
    <property type="project" value="InterPro"/>
</dbReference>
<comment type="caution">
    <text evidence="9">The sequence shown here is derived from an EMBL/GenBank/DDBJ whole genome shotgun (WGS) entry which is preliminary data.</text>
</comment>
<keyword evidence="4 7" id="KW-0812">Transmembrane</keyword>
<dbReference type="NCBIfam" id="TIGR00711">
    <property type="entry name" value="efflux_EmrB"/>
    <property type="match status" value="1"/>
</dbReference>
<evidence type="ECO:0000256" key="6">
    <source>
        <dbReference type="ARBA" id="ARBA00023136"/>
    </source>
</evidence>
<dbReference type="Gene3D" id="1.20.1720.10">
    <property type="entry name" value="Multidrug resistance protein D"/>
    <property type="match status" value="1"/>
</dbReference>
<keyword evidence="6 7" id="KW-0472">Membrane</keyword>
<feature type="transmembrane region" description="Helical" evidence="7">
    <location>
        <begin position="147"/>
        <end position="168"/>
    </location>
</feature>
<feature type="transmembrane region" description="Helical" evidence="7">
    <location>
        <begin position="445"/>
        <end position="467"/>
    </location>
</feature>
<evidence type="ECO:0000256" key="4">
    <source>
        <dbReference type="ARBA" id="ARBA00022692"/>
    </source>
</evidence>
<gene>
    <name evidence="9" type="ORF">DK846_13110</name>
</gene>
<feature type="transmembrane region" description="Helical" evidence="7">
    <location>
        <begin position="341"/>
        <end position="359"/>
    </location>
</feature>
<reference evidence="9 10" key="1">
    <citation type="submission" date="2018-05" db="EMBL/GenBank/DDBJ databases">
        <title>Draft genome of Methanospirillum lacunae Ki8-1.</title>
        <authorList>
            <person name="Dueholm M.S."/>
            <person name="Nielsen P.H."/>
            <person name="Bakmann L.F."/>
            <person name="Otzen D.E."/>
        </authorList>
    </citation>
    <scope>NUCLEOTIDE SEQUENCE [LARGE SCALE GENOMIC DNA]</scope>
    <source>
        <strain evidence="9 10">Ki8-1</strain>
    </source>
</reference>
<feature type="transmembrane region" description="Helical" evidence="7">
    <location>
        <begin position="56"/>
        <end position="76"/>
    </location>
</feature>
<dbReference type="Proteomes" id="UP000245657">
    <property type="component" value="Unassembled WGS sequence"/>
</dbReference>
<evidence type="ECO:0000256" key="3">
    <source>
        <dbReference type="ARBA" id="ARBA00022475"/>
    </source>
</evidence>
<dbReference type="GeneID" id="97547274"/>
<name>A0A2V2MS29_9EURY</name>
<feature type="transmembrane region" description="Helical" evidence="7">
    <location>
        <begin position="21"/>
        <end position="44"/>
    </location>
</feature>
<dbReference type="PANTHER" id="PTHR42718">
    <property type="entry name" value="MAJOR FACILITATOR SUPERFAMILY MULTIDRUG TRANSPORTER MFSC"/>
    <property type="match status" value="1"/>
</dbReference>
<keyword evidence="10" id="KW-1185">Reference proteome</keyword>
<accession>A0A2V2MS29</accession>
<dbReference type="RefSeq" id="WP_109969416.1">
    <property type="nucleotide sequence ID" value="NZ_CP176093.1"/>
</dbReference>
<feature type="transmembrane region" description="Helical" evidence="7">
    <location>
        <begin position="278"/>
        <end position="301"/>
    </location>
</feature>
<dbReference type="InterPro" id="IPR020846">
    <property type="entry name" value="MFS_dom"/>
</dbReference>
<protein>
    <submittedName>
        <fullName evidence="9">MFS transporter</fullName>
    </submittedName>
</protein>
<dbReference type="CDD" id="cd17321">
    <property type="entry name" value="MFS_MMR_MDR_like"/>
    <property type="match status" value="1"/>
</dbReference>
<feature type="transmembrane region" description="Helical" evidence="7">
    <location>
        <begin position="313"/>
        <end position="334"/>
    </location>
</feature>
<dbReference type="InterPro" id="IPR011701">
    <property type="entry name" value="MFS"/>
</dbReference>
<dbReference type="EMBL" id="QGMY01000009">
    <property type="protein sequence ID" value="PWR70922.1"/>
    <property type="molecule type" value="Genomic_DNA"/>
</dbReference>
<dbReference type="PANTHER" id="PTHR42718:SF46">
    <property type="entry name" value="BLR6921 PROTEIN"/>
    <property type="match status" value="1"/>
</dbReference>
<dbReference type="AlphaFoldDB" id="A0A2V2MS29"/>
<dbReference type="PRINTS" id="PR01036">
    <property type="entry name" value="TCRTETB"/>
</dbReference>
<evidence type="ECO:0000259" key="8">
    <source>
        <dbReference type="PROSITE" id="PS50850"/>
    </source>
</evidence>
<evidence type="ECO:0000313" key="9">
    <source>
        <dbReference type="EMBL" id="PWR70922.1"/>
    </source>
</evidence>
<comment type="subcellular location">
    <subcellularLocation>
        <location evidence="1">Cell membrane</location>
        <topology evidence="1">Multi-pass membrane protein</topology>
    </subcellularLocation>
</comment>
<feature type="transmembrane region" description="Helical" evidence="7">
    <location>
        <begin position="174"/>
        <end position="196"/>
    </location>
</feature>
<dbReference type="GO" id="GO:0005886">
    <property type="term" value="C:plasma membrane"/>
    <property type="evidence" value="ECO:0007669"/>
    <property type="project" value="UniProtKB-SubCell"/>
</dbReference>
<proteinExistence type="predicted"/>